<name>A0A2P2NZG5_RHIMU</name>
<accession>A0A2P2NZG5</accession>
<sequence>MEWIGLIALIYL</sequence>
<protein>
    <submittedName>
        <fullName evidence="1">Uncharacterized protein</fullName>
    </submittedName>
</protein>
<dbReference type="EMBL" id="GGEC01067401">
    <property type="protein sequence ID" value="MBX47885.1"/>
    <property type="molecule type" value="Transcribed_RNA"/>
</dbReference>
<reference evidence="1" key="1">
    <citation type="submission" date="2018-02" db="EMBL/GenBank/DDBJ databases">
        <title>Rhizophora mucronata_Transcriptome.</title>
        <authorList>
            <person name="Meera S.P."/>
            <person name="Sreeshan A."/>
            <person name="Augustine A."/>
        </authorList>
    </citation>
    <scope>NUCLEOTIDE SEQUENCE</scope>
    <source>
        <tissue evidence="1">Leaf</tissue>
    </source>
</reference>
<evidence type="ECO:0000313" key="1">
    <source>
        <dbReference type="EMBL" id="MBX47885.1"/>
    </source>
</evidence>
<organism evidence="1">
    <name type="scientific">Rhizophora mucronata</name>
    <name type="common">Asiatic mangrove</name>
    <dbReference type="NCBI Taxonomy" id="61149"/>
    <lineage>
        <taxon>Eukaryota</taxon>
        <taxon>Viridiplantae</taxon>
        <taxon>Streptophyta</taxon>
        <taxon>Embryophyta</taxon>
        <taxon>Tracheophyta</taxon>
        <taxon>Spermatophyta</taxon>
        <taxon>Magnoliopsida</taxon>
        <taxon>eudicotyledons</taxon>
        <taxon>Gunneridae</taxon>
        <taxon>Pentapetalae</taxon>
        <taxon>rosids</taxon>
        <taxon>fabids</taxon>
        <taxon>Malpighiales</taxon>
        <taxon>Rhizophoraceae</taxon>
        <taxon>Rhizophora</taxon>
    </lineage>
</organism>
<proteinExistence type="predicted"/>